<organism evidence="1 2">
    <name type="scientific">Pseudomonas syringae</name>
    <dbReference type="NCBI Taxonomy" id="317"/>
    <lineage>
        <taxon>Bacteria</taxon>
        <taxon>Pseudomonadati</taxon>
        <taxon>Pseudomonadota</taxon>
        <taxon>Gammaproteobacteria</taxon>
        <taxon>Pseudomonadales</taxon>
        <taxon>Pseudomonadaceae</taxon>
        <taxon>Pseudomonas</taxon>
    </lineage>
</organism>
<proteinExistence type="predicted"/>
<dbReference type="Proteomes" id="UP000028631">
    <property type="component" value="Unassembled WGS sequence"/>
</dbReference>
<dbReference type="PATRIC" id="fig|317.175.peg.5407"/>
<name>A0A085V3W1_PSESX</name>
<protein>
    <recommendedName>
        <fullName evidence="3">DUF2591 domain-containing protein</fullName>
    </recommendedName>
</protein>
<keyword evidence="2" id="KW-1185">Reference proteome</keyword>
<dbReference type="InterPro" id="IPR019701">
    <property type="entry name" value="Phage_P22_NinX"/>
</dbReference>
<sequence length="139" mass="14719">MSEFVEVKTAELAGAALDWSVAQIDEVKTIMLSPKGAEPKKPFALFGSLALPIGDGEQGYAPSTCWHCGGPLLTKFNIDITVEYKGLFYASVCDEFGMPVMPGDVNGAFGPTHLIAACRAIVASVLGETVSVPKELCHE</sequence>
<evidence type="ECO:0008006" key="3">
    <source>
        <dbReference type="Google" id="ProtNLM"/>
    </source>
</evidence>
<evidence type="ECO:0000313" key="1">
    <source>
        <dbReference type="EMBL" id="KFE50124.1"/>
    </source>
</evidence>
<dbReference type="EMBL" id="JPQU01000109">
    <property type="protein sequence ID" value="KFE50124.1"/>
    <property type="molecule type" value="Genomic_DNA"/>
</dbReference>
<dbReference type="RefSeq" id="WP_032631964.1">
    <property type="nucleotide sequence ID" value="NZ_JPQU01000109.1"/>
</dbReference>
<comment type="caution">
    <text evidence="1">The sequence shown here is derived from an EMBL/GenBank/DDBJ whole genome shotgun (WGS) entry which is preliminary data.</text>
</comment>
<reference evidence="1 2" key="1">
    <citation type="submission" date="2014-07" db="EMBL/GenBank/DDBJ databases">
        <title>Draft Genome Sequences of Environmental Pseudomonas syringae strains.</title>
        <authorList>
            <person name="Baltrus D.A."/>
            <person name="Berge O."/>
            <person name="Morris C."/>
        </authorList>
    </citation>
    <scope>NUCLEOTIDE SEQUENCE [LARGE SCALE GENOMIC DNA]</scope>
    <source>
        <strain evidence="1 2">GAW0119</strain>
    </source>
</reference>
<accession>A0A085V3W1</accession>
<gene>
    <name evidence="1" type="ORF">IV01_25950</name>
</gene>
<evidence type="ECO:0000313" key="2">
    <source>
        <dbReference type="Proteomes" id="UP000028631"/>
    </source>
</evidence>
<dbReference type="Pfam" id="PF10765">
    <property type="entry name" value="Phage_P22_NinX"/>
    <property type="match status" value="1"/>
</dbReference>
<dbReference type="AlphaFoldDB" id="A0A085V3W1"/>
<dbReference type="OrthoDB" id="6902912at2"/>